<sequence length="705" mass="79102">MDSPPSTKSSPSKALNPLSPERMNQQAVPNSPSAVSEVLRLQRKGRGLSDVQSKVAFLNGLSRSGSPGLSGGTSTGGGAALQRAILGREEAETALSRVSSQLSEAQSRERRISERLESLLEELQTAKERQAHERVVFEKEIRKARKEAFRAGSTLVKVQEELKHAKSESKAFKEEVQAERDSKEKAKQEAFERAYAIAGLTEELEELKGRLRTAESKLQAQEQEINRQKIEKISLTETGSIATQTSAPRGFKRPADEIATSPRKSSDRMSLDDTPSKKLRLCDPPPHREGRQYGYGIFPPALTIQELIDNLEDELMYERNKRIDLEDQIEFMRVCCMFKACTCRHNEYLENKAREEKAAKAAQKNLEETQEVEEEERETCDVSSTAGASQQEKQTTTEIEAQVETQSGEAMDVDDEVEHFQKNTQEEAQREVQDEDFPEEVQIPEQEVVQQNIQEHILDTVQEDIQEVLQENVQEDTHEEFEEETEEPEEEEPQETTITFSPVTGTFHTIPSPTRSSPLKQTQDVGFYDHAAKTEIGLKARPELASPTPKYDSHPRAMPYDTLHQSEAYSRDLTAGAHHSSMTAEARWQHENSNGDDVEIENVDLNVQRIPLRAEDEASNSFAPVPGTPISREQALAQIRARRGRTSAMKRSVSANDAGFRAGGLNITPVRAARRIPGVVQQSDPRGDGVKKSRRDMSAPMRMFR</sequence>
<gene>
    <name evidence="2" type="ORF">BJY01DRAFT_225137</name>
</gene>
<accession>A0ABR4J0H3</accession>
<feature type="compositionally biased region" description="Polar residues" evidence="1">
    <location>
        <begin position="237"/>
        <end position="247"/>
    </location>
</feature>
<evidence type="ECO:0000256" key="1">
    <source>
        <dbReference type="SAM" id="MobiDB-lite"/>
    </source>
</evidence>
<name>A0ABR4J0H3_9EURO</name>
<feature type="compositionally biased region" description="Basic and acidic residues" evidence="1">
    <location>
        <begin position="685"/>
        <end position="697"/>
    </location>
</feature>
<proteinExistence type="predicted"/>
<feature type="compositionally biased region" description="Gly residues" evidence="1">
    <location>
        <begin position="68"/>
        <end position="79"/>
    </location>
</feature>
<keyword evidence="3" id="KW-1185">Reference proteome</keyword>
<organism evidence="2 3">
    <name type="scientific">Aspergillus pseudoustus</name>
    <dbReference type="NCBI Taxonomy" id="1810923"/>
    <lineage>
        <taxon>Eukaryota</taxon>
        <taxon>Fungi</taxon>
        <taxon>Dikarya</taxon>
        <taxon>Ascomycota</taxon>
        <taxon>Pezizomycotina</taxon>
        <taxon>Eurotiomycetes</taxon>
        <taxon>Eurotiomycetidae</taxon>
        <taxon>Eurotiales</taxon>
        <taxon>Aspergillaceae</taxon>
        <taxon>Aspergillus</taxon>
        <taxon>Aspergillus subgen. Nidulantes</taxon>
    </lineage>
</organism>
<feature type="compositionally biased region" description="Acidic residues" evidence="1">
    <location>
        <begin position="474"/>
        <end position="494"/>
    </location>
</feature>
<reference evidence="2 3" key="1">
    <citation type="submission" date="2024-07" db="EMBL/GenBank/DDBJ databases">
        <title>Section-level genome sequencing and comparative genomics of Aspergillus sections Usti and Cavernicolus.</title>
        <authorList>
            <consortium name="Lawrence Berkeley National Laboratory"/>
            <person name="Nybo J.L."/>
            <person name="Vesth T.C."/>
            <person name="Theobald S."/>
            <person name="Frisvad J.C."/>
            <person name="Larsen T.O."/>
            <person name="Kjaerboelling I."/>
            <person name="Rothschild-Mancinelli K."/>
            <person name="Lyhne E.K."/>
            <person name="Kogle M.E."/>
            <person name="Barry K."/>
            <person name="Clum A."/>
            <person name="Na H."/>
            <person name="Ledsgaard L."/>
            <person name="Lin J."/>
            <person name="Lipzen A."/>
            <person name="Kuo A."/>
            <person name="Riley R."/>
            <person name="Mondo S."/>
            <person name="Labutti K."/>
            <person name="Haridas S."/>
            <person name="Pangalinan J."/>
            <person name="Salamov A.A."/>
            <person name="Simmons B.A."/>
            <person name="Magnuson J.K."/>
            <person name="Chen J."/>
            <person name="Drula E."/>
            <person name="Henrissat B."/>
            <person name="Wiebenga A."/>
            <person name="Lubbers R.J."/>
            <person name="Gomes A.C."/>
            <person name="Makela M.R."/>
            <person name="Stajich J."/>
            <person name="Grigoriev I.V."/>
            <person name="Mortensen U.H."/>
            <person name="De Vries R.P."/>
            <person name="Baker S.E."/>
            <person name="Andersen M.R."/>
        </authorList>
    </citation>
    <scope>NUCLEOTIDE SEQUENCE [LARGE SCALE GENOMIC DNA]</scope>
    <source>
        <strain evidence="2 3">CBS 123904</strain>
    </source>
</reference>
<dbReference type="Proteomes" id="UP001610446">
    <property type="component" value="Unassembled WGS sequence"/>
</dbReference>
<feature type="region of interest" description="Disordered" evidence="1">
    <location>
        <begin position="474"/>
        <end position="496"/>
    </location>
</feature>
<dbReference type="PANTHER" id="PTHR42041">
    <property type="entry name" value="DNA ENDONUCLEASE ACTIVATOR CTP1 C-TERMINAL DOMAIN-CONTAINING PROTEIN"/>
    <property type="match status" value="1"/>
</dbReference>
<feature type="compositionally biased region" description="Basic and acidic residues" evidence="1">
    <location>
        <begin position="264"/>
        <end position="276"/>
    </location>
</feature>
<feature type="region of interest" description="Disordered" evidence="1">
    <location>
        <begin position="678"/>
        <end position="705"/>
    </location>
</feature>
<feature type="compositionally biased region" description="Polar residues" evidence="1">
    <location>
        <begin position="22"/>
        <end position="34"/>
    </location>
</feature>
<dbReference type="PANTHER" id="PTHR42041:SF1">
    <property type="entry name" value="DNA ENDONUCLEASE ACTIVATOR CTP1 C-TERMINAL DOMAIN-CONTAINING PROTEIN"/>
    <property type="match status" value="1"/>
</dbReference>
<evidence type="ECO:0000313" key="2">
    <source>
        <dbReference type="EMBL" id="KAL2833541.1"/>
    </source>
</evidence>
<feature type="region of interest" description="Disordered" evidence="1">
    <location>
        <begin position="59"/>
        <end position="81"/>
    </location>
</feature>
<feature type="region of interest" description="Disordered" evidence="1">
    <location>
        <begin position="360"/>
        <end position="399"/>
    </location>
</feature>
<comment type="caution">
    <text evidence="2">The sequence shown here is derived from an EMBL/GenBank/DDBJ whole genome shotgun (WGS) entry which is preliminary data.</text>
</comment>
<feature type="compositionally biased region" description="Polar residues" evidence="1">
    <location>
        <begin position="381"/>
        <end position="399"/>
    </location>
</feature>
<feature type="region of interest" description="Disordered" evidence="1">
    <location>
        <begin position="1"/>
        <end position="36"/>
    </location>
</feature>
<feature type="compositionally biased region" description="Acidic residues" evidence="1">
    <location>
        <begin position="368"/>
        <end position="378"/>
    </location>
</feature>
<evidence type="ECO:0000313" key="3">
    <source>
        <dbReference type="Proteomes" id="UP001610446"/>
    </source>
</evidence>
<feature type="region of interest" description="Disordered" evidence="1">
    <location>
        <begin position="237"/>
        <end position="286"/>
    </location>
</feature>
<dbReference type="EMBL" id="JBFXLU010000241">
    <property type="protein sequence ID" value="KAL2833541.1"/>
    <property type="molecule type" value="Genomic_DNA"/>
</dbReference>
<protein>
    <submittedName>
        <fullName evidence="2">Uncharacterized protein</fullName>
    </submittedName>
</protein>
<feature type="compositionally biased region" description="Low complexity" evidence="1">
    <location>
        <begin position="1"/>
        <end position="13"/>
    </location>
</feature>